<evidence type="ECO:0000313" key="5">
    <source>
        <dbReference type="Proteomes" id="UP000549499"/>
    </source>
</evidence>
<dbReference type="GO" id="GO:0030246">
    <property type="term" value="F:carbohydrate binding"/>
    <property type="evidence" value="ECO:0007669"/>
    <property type="project" value="UniProtKB-KW"/>
</dbReference>
<dbReference type="GO" id="GO:0005886">
    <property type="term" value="C:plasma membrane"/>
    <property type="evidence" value="ECO:0007669"/>
    <property type="project" value="TreeGrafter"/>
</dbReference>
<dbReference type="InterPro" id="IPR033992">
    <property type="entry name" value="NKR-like_CTLD"/>
</dbReference>
<sequence length="133" mass="15340">GCPKDWKKNEGKCYFFSQIVKKKDWNASRKECTDLNSDLVIIDSKEELLYLYSQTKGHYYLLGLIYSKSEKKWKWINDMEHSTDMFKIGGPSTDYFCSVIGHNKVETASCNGSLTTQNMCEKAANISERQKSL</sequence>
<evidence type="ECO:0000313" key="4">
    <source>
        <dbReference type="EMBL" id="NWS75463.1"/>
    </source>
</evidence>
<dbReference type="CDD" id="cd03593">
    <property type="entry name" value="CLECT_NK_receptors_like"/>
    <property type="match status" value="1"/>
</dbReference>
<dbReference type="InterPro" id="IPR016187">
    <property type="entry name" value="CTDL_fold"/>
</dbReference>
<organism evidence="4 5">
    <name type="scientific">Crotophaga sulcirostris</name>
    <name type="common">Groove-billed ani</name>
    <dbReference type="NCBI Taxonomy" id="33598"/>
    <lineage>
        <taxon>Eukaryota</taxon>
        <taxon>Metazoa</taxon>
        <taxon>Chordata</taxon>
        <taxon>Craniata</taxon>
        <taxon>Vertebrata</taxon>
        <taxon>Euteleostomi</taxon>
        <taxon>Archelosauria</taxon>
        <taxon>Archosauria</taxon>
        <taxon>Dinosauria</taxon>
        <taxon>Saurischia</taxon>
        <taxon>Theropoda</taxon>
        <taxon>Coelurosauria</taxon>
        <taxon>Aves</taxon>
        <taxon>Neognathae</taxon>
        <taxon>Neoaves</taxon>
        <taxon>Otidimorphae</taxon>
        <taxon>Cuculiformes</taxon>
        <taxon>Crotophagidae</taxon>
        <taxon>Crotophaga</taxon>
    </lineage>
</organism>
<dbReference type="InterPro" id="IPR001304">
    <property type="entry name" value="C-type_lectin-like"/>
</dbReference>
<gene>
    <name evidence="4" type="primary">Klrf2</name>
    <name evidence="4" type="ORF">CROSUL_R15467</name>
</gene>
<accession>A0A7K5I219</accession>
<dbReference type="AlphaFoldDB" id="A0A7K5I219"/>
<dbReference type="PROSITE" id="PS50041">
    <property type="entry name" value="C_TYPE_LECTIN_2"/>
    <property type="match status" value="1"/>
</dbReference>
<reference evidence="4 5" key="1">
    <citation type="submission" date="2019-09" db="EMBL/GenBank/DDBJ databases">
        <title>Bird 10,000 Genomes (B10K) Project - Family phase.</title>
        <authorList>
            <person name="Zhang G."/>
        </authorList>
    </citation>
    <scope>NUCLEOTIDE SEQUENCE [LARGE SCALE GENOMIC DNA]</scope>
    <source>
        <strain evidence="4">B10K-DU-003-44</strain>
        <tissue evidence="4">Muscle</tissue>
    </source>
</reference>
<proteinExistence type="predicted"/>
<dbReference type="PANTHER" id="PTHR46746:SF3">
    <property type="entry name" value="C-TYPE LECTIN DOMAIN-CONTAINING PROTEIN-RELATED"/>
    <property type="match status" value="1"/>
</dbReference>
<dbReference type="OrthoDB" id="7357196at2759"/>
<dbReference type="InterPro" id="IPR016186">
    <property type="entry name" value="C-type_lectin-like/link_sf"/>
</dbReference>
<feature type="non-terminal residue" evidence="4">
    <location>
        <position position="1"/>
    </location>
</feature>
<dbReference type="SUPFAM" id="SSF56436">
    <property type="entry name" value="C-type lectin-like"/>
    <property type="match status" value="1"/>
</dbReference>
<dbReference type="PANTHER" id="PTHR46746">
    <property type="entry name" value="KILLER CELL LECTIN-LIKE RECEPTOR SUBFAMILY F MEMBER 2"/>
    <property type="match status" value="1"/>
</dbReference>
<name>A0A7K5I219_CROSL</name>
<evidence type="ECO:0000256" key="2">
    <source>
        <dbReference type="ARBA" id="ARBA00022734"/>
    </source>
</evidence>
<dbReference type="EMBL" id="VYZB01000589">
    <property type="protein sequence ID" value="NWS75463.1"/>
    <property type="molecule type" value="Genomic_DNA"/>
</dbReference>
<comment type="caution">
    <text evidence="4">The sequence shown here is derived from an EMBL/GenBank/DDBJ whole genome shotgun (WGS) entry which is preliminary data.</text>
</comment>
<dbReference type="InterPro" id="IPR051379">
    <property type="entry name" value="C-type_Lectin_Receptor_IMM"/>
</dbReference>
<feature type="domain" description="C-type lectin" evidence="3">
    <location>
        <begin position="9"/>
        <end position="111"/>
    </location>
</feature>
<dbReference type="SMART" id="SM00034">
    <property type="entry name" value="CLECT"/>
    <property type="match status" value="1"/>
</dbReference>
<dbReference type="Gene3D" id="3.10.100.10">
    <property type="entry name" value="Mannose-Binding Protein A, subunit A"/>
    <property type="match status" value="1"/>
</dbReference>
<keyword evidence="2" id="KW-0430">Lectin</keyword>
<evidence type="ECO:0000256" key="1">
    <source>
        <dbReference type="ARBA" id="ARBA00004167"/>
    </source>
</evidence>
<comment type="subcellular location">
    <subcellularLocation>
        <location evidence="1">Membrane</location>
        <topology evidence="1">Single-pass membrane protein</topology>
    </subcellularLocation>
</comment>
<dbReference type="Proteomes" id="UP000549499">
    <property type="component" value="Unassembled WGS sequence"/>
</dbReference>
<evidence type="ECO:0000259" key="3">
    <source>
        <dbReference type="PROSITE" id="PS50041"/>
    </source>
</evidence>
<keyword evidence="5" id="KW-1185">Reference proteome</keyword>
<feature type="non-terminal residue" evidence="4">
    <location>
        <position position="133"/>
    </location>
</feature>
<protein>
    <submittedName>
        <fullName evidence="4">KLRF2 protein</fullName>
    </submittedName>
</protein>
<dbReference type="Pfam" id="PF00059">
    <property type="entry name" value="Lectin_C"/>
    <property type="match status" value="1"/>
</dbReference>